<accession>A0A9C6X0N8</accession>
<keyword evidence="1" id="KW-1185">Reference proteome</keyword>
<reference evidence="2" key="1">
    <citation type="submission" date="2025-08" db="UniProtKB">
        <authorList>
            <consortium name="RefSeq"/>
        </authorList>
    </citation>
    <scope>IDENTIFICATION</scope>
    <source>
        <tissue evidence="2">Whole organism</tissue>
    </source>
</reference>
<dbReference type="RefSeq" id="XP_052125973.1">
    <property type="nucleotide sequence ID" value="XM_052270013.1"/>
</dbReference>
<dbReference type="Proteomes" id="UP000504606">
    <property type="component" value="Unplaced"/>
</dbReference>
<name>A0A9C6X0N8_FRAOC</name>
<proteinExistence type="predicted"/>
<evidence type="ECO:0000313" key="2">
    <source>
        <dbReference type="RefSeq" id="XP_052125973.1"/>
    </source>
</evidence>
<gene>
    <name evidence="2" type="primary">LOC127749922</name>
</gene>
<dbReference type="AlphaFoldDB" id="A0A9C6X0N8"/>
<protein>
    <submittedName>
        <fullName evidence="2">Uncharacterized protein LOC127749922</fullName>
    </submittedName>
</protein>
<organism evidence="1 2">
    <name type="scientific">Frankliniella occidentalis</name>
    <name type="common">Western flower thrips</name>
    <name type="synonym">Euthrips occidentalis</name>
    <dbReference type="NCBI Taxonomy" id="133901"/>
    <lineage>
        <taxon>Eukaryota</taxon>
        <taxon>Metazoa</taxon>
        <taxon>Ecdysozoa</taxon>
        <taxon>Arthropoda</taxon>
        <taxon>Hexapoda</taxon>
        <taxon>Insecta</taxon>
        <taxon>Pterygota</taxon>
        <taxon>Neoptera</taxon>
        <taxon>Paraneoptera</taxon>
        <taxon>Thysanoptera</taxon>
        <taxon>Terebrantia</taxon>
        <taxon>Thripoidea</taxon>
        <taxon>Thripidae</taxon>
        <taxon>Frankliniella</taxon>
    </lineage>
</organism>
<evidence type="ECO:0000313" key="1">
    <source>
        <dbReference type="Proteomes" id="UP000504606"/>
    </source>
</evidence>
<dbReference type="GeneID" id="127749922"/>
<sequence>MAWDQNYCGIRIVLVYVNNRSDVPLGTTTLLACTLLAALQFAQAIPVETPSTGLEEIKATNSLSATKSLKCIAKIVVEFVLEMPAVIWGCDKFTRWFDPPESVAIGFMQCITLALPVNLHRIAKEVTC</sequence>
<dbReference type="KEGG" id="foc:127749922"/>